<dbReference type="Pfam" id="PF00246">
    <property type="entry name" value="Peptidase_M14"/>
    <property type="match status" value="1"/>
</dbReference>
<reference evidence="9 10" key="1">
    <citation type="submission" date="2020-08" db="EMBL/GenBank/DDBJ databases">
        <title>Genomic Encyclopedia of Type Strains, Phase IV (KMG-IV): sequencing the most valuable type-strain genomes for metagenomic binning, comparative biology and taxonomic classification.</title>
        <authorList>
            <person name="Goeker M."/>
        </authorList>
    </citation>
    <scope>NUCLEOTIDE SEQUENCE [LARGE SCALE GENOMIC DNA]</scope>
    <source>
        <strain evidence="9 10">DSM 45615</strain>
    </source>
</reference>
<dbReference type="PANTHER" id="PTHR11705">
    <property type="entry name" value="PROTEASE FAMILY M14 CARBOXYPEPTIDASE A,B"/>
    <property type="match status" value="1"/>
</dbReference>
<dbReference type="InterPro" id="IPR000834">
    <property type="entry name" value="Peptidase_M14"/>
</dbReference>
<evidence type="ECO:0000256" key="5">
    <source>
        <dbReference type="ARBA" id="ARBA00022833"/>
    </source>
</evidence>
<accession>A0A840P1C8</accession>
<comment type="cofactor">
    <cofactor evidence="1">
        <name>Zn(2+)</name>
        <dbReference type="ChEBI" id="CHEBI:29105"/>
    </cofactor>
</comment>
<keyword evidence="6" id="KW-0482">Metalloprotease</keyword>
<dbReference type="SUPFAM" id="SSF53187">
    <property type="entry name" value="Zn-dependent exopeptidases"/>
    <property type="match status" value="1"/>
</dbReference>
<dbReference type="SMART" id="SM00631">
    <property type="entry name" value="Zn_pept"/>
    <property type="match status" value="1"/>
</dbReference>
<evidence type="ECO:0000256" key="7">
    <source>
        <dbReference type="PROSITE-ProRule" id="PRU01379"/>
    </source>
</evidence>
<feature type="domain" description="Peptidase M14" evidence="8">
    <location>
        <begin position="5"/>
        <end position="369"/>
    </location>
</feature>
<dbReference type="GO" id="GO:0005615">
    <property type="term" value="C:extracellular space"/>
    <property type="evidence" value="ECO:0007669"/>
    <property type="project" value="TreeGrafter"/>
</dbReference>
<comment type="caution">
    <text evidence="9">The sequence shown here is derived from an EMBL/GenBank/DDBJ whole genome shotgun (WGS) entry which is preliminary data.</text>
</comment>
<dbReference type="GO" id="GO:0004181">
    <property type="term" value="F:metallocarboxypeptidase activity"/>
    <property type="evidence" value="ECO:0007669"/>
    <property type="project" value="InterPro"/>
</dbReference>
<dbReference type="PROSITE" id="PS52035">
    <property type="entry name" value="PEPTIDASE_M14"/>
    <property type="match status" value="1"/>
</dbReference>
<evidence type="ECO:0000259" key="8">
    <source>
        <dbReference type="PROSITE" id="PS52035"/>
    </source>
</evidence>
<dbReference type="AlphaFoldDB" id="A0A840P1C8"/>
<name>A0A840P1C8_9ACTN</name>
<dbReference type="GO" id="GO:0006508">
    <property type="term" value="P:proteolysis"/>
    <property type="evidence" value="ECO:0007669"/>
    <property type="project" value="UniProtKB-KW"/>
</dbReference>
<evidence type="ECO:0000256" key="4">
    <source>
        <dbReference type="ARBA" id="ARBA00022801"/>
    </source>
</evidence>
<feature type="active site" description="Proton donor/acceptor" evidence="7">
    <location>
        <position position="334"/>
    </location>
</feature>
<dbReference type="Proteomes" id="UP000578449">
    <property type="component" value="Unassembled WGS sequence"/>
</dbReference>
<dbReference type="GO" id="GO:0008270">
    <property type="term" value="F:zinc ion binding"/>
    <property type="evidence" value="ECO:0007669"/>
    <property type="project" value="InterPro"/>
</dbReference>
<keyword evidence="3" id="KW-0645">Protease</keyword>
<comment type="similarity">
    <text evidence="2 7">Belongs to the peptidase M14 family.</text>
</comment>
<dbReference type="PANTHER" id="PTHR11705:SF143">
    <property type="entry name" value="SLL0236 PROTEIN"/>
    <property type="match status" value="1"/>
</dbReference>
<keyword evidence="4" id="KW-0378">Hydrolase</keyword>
<dbReference type="EMBL" id="JACHGN010000002">
    <property type="protein sequence ID" value="MBB5131270.1"/>
    <property type="molecule type" value="Genomic_DNA"/>
</dbReference>
<evidence type="ECO:0000313" key="9">
    <source>
        <dbReference type="EMBL" id="MBB5131270.1"/>
    </source>
</evidence>
<organism evidence="9 10">
    <name type="scientific">Thermocatellispora tengchongensis</name>
    <dbReference type="NCBI Taxonomy" id="1073253"/>
    <lineage>
        <taxon>Bacteria</taxon>
        <taxon>Bacillati</taxon>
        <taxon>Actinomycetota</taxon>
        <taxon>Actinomycetes</taxon>
        <taxon>Streptosporangiales</taxon>
        <taxon>Streptosporangiaceae</taxon>
        <taxon>Thermocatellispora</taxon>
    </lineage>
</organism>
<protein>
    <recommendedName>
        <fullName evidence="8">Peptidase M14 domain-containing protein</fullName>
    </recommendedName>
</protein>
<evidence type="ECO:0000256" key="6">
    <source>
        <dbReference type="ARBA" id="ARBA00023049"/>
    </source>
</evidence>
<dbReference type="CDD" id="cd06905">
    <property type="entry name" value="M14-like"/>
    <property type="match status" value="1"/>
</dbReference>
<evidence type="ECO:0000256" key="2">
    <source>
        <dbReference type="ARBA" id="ARBA00005988"/>
    </source>
</evidence>
<dbReference type="Gene3D" id="3.40.630.10">
    <property type="entry name" value="Zn peptidases"/>
    <property type="match status" value="1"/>
</dbReference>
<evidence type="ECO:0000256" key="3">
    <source>
        <dbReference type="ARBA" id="ARBA00022670"/>
    </source>
</evidence>
<keyword evidence="10" id="KW-1185">Reference proteome</keyword>
<gene>
    <name evidence="9" type="ORF">HNP84_000976</name>
</gene>
<evidence type="ECO:0000313" key="10">
    <source>
        <dbReference type="Proteomes" id="UP000578449"/>
    </source>
</evidence>
<dbReference type="RefSeq" id="WP_185048114.1">
    <property type="nucleotide sequence ID" value="NZ_BAABIX010000023.1"/>
</dbReference>
<proteinExistence type="inferred from homology"/>
<dbReference type="PRINTS" id="PR00765">
    <property type="entry name" value="CRBOXYPTASEA"/>
</dbReference>
<keyword evidence="5" id="KW-0862">Zinc</keyword>
<sequence>MSYDRFYDYESLSELLRSWAEDAPGLAELSSIGRSWEGRDIWLMTLTNTATGPHSDKPGFLVEANIHAAEITGSFAALHLIHRLLSGYGQDERVTRLLDTRTLYVVPRLNPDGVEKVLGECRYVRSSVRPHPQPGRKPGLHGCDVDGDGRVLFMRVPDPDGPWKAHPDEPRLLVRREPDEEGGLYYRIFLEGEIEGYDGVTVPVADPVEGLDLGQNLPADWGAAPETPVHAGPYPGSEPEIQAIMRAAAERPNLVHFVTCHTFGGVHLRPPMNDDEPMPYADLRVYQEYGEKAERLTGYTAMSFHDLKFRPGRFYGGQLGWWYGQRGLFSWITELWSPMKAAGVQGAHPPSVWLGDHPAEDALTMIRWSDEELGGKGFVDWYPFDHPQLGPVELGGWDKINYWYNPPLDRVEAEVAPHSEWIVFMALTSPRLEIRSLSSEQVSPGVHRVQLVLRNAGWLPTYGSKLALERKVAGSIAVDLTLPEGARLLSGQPSTDLGQLEGRSEARTTTTWWGHEPGTPDLAVTEWTIAAPEGTPVAVRAHHPKAGAAQATLTL</sequence>
<evidence type="ECO:0000256" key="1">
    <source>
        <dbReference type="ARBA" id="ARBA00001947"/>
    </source>
</evidence>